<gene>
    <name evidence="1" type="ORF">L227DRAFT_571143</name>
</gene>
<dbReference type="AlphaFoldDB" id="A0A5C2SN33"/>
<evidence type="ECO:0000313" key="2">
    <source>
        <dbReference type="Proteomes" id="UP000313359"/>
    </source>
</evidence>
<keyword evidence="2" id="KW-1185">Reference proteome</keyword>
<sequence length="86" mass="9647">MLSQESSLLPLAVFLAILLLALLAWCILSSCMGRPILASMSDLWEMLVLSARSSGGAEHLRRRMGPASRSWEDEELLEMEYRGRSH</sequence>
<evidence type="ECO:0000313" key="1">
    <source>
        <dbReference type="EMBL" id="RPD64684.1"/>
    </source>
</evidence>
<dbReference type="Proteomes" id="UP000313359">
    <property type="component" value="Unassembled WGS sequence"/>
</dbReference>
<accession>A0A5C2SN33</accession>
<organism evidence="1 2">
    <name type="scientific">Lentinus tigrinus ALCF2SS1-6</name>
    <dbReference type="NCBI Taxonomy" id="1328759"/>
    <lineage>
        <taxon>Eukaryota</taxon>
        <taxon>Fungi</taxon>
        <taxon>Dikarya</taxon>
        <taxon>Basidiomycota</taxon>
        <taxon>Agaricomycotina</taxon>
        <taxon>Agaricomycetes</taxon>
        <taxon>Polyporales</taxon>
        <taxon>Polyporaceae</taxon>
        <taxon>Lentinus</taxon>
    </lineage>
</organism>
<protein>
    <submittedName>
        <fullName evidence="1">Uncharacterized protein</fullName>
    </submittedName>
</protein>
<proteinExistence type="predicted"/>
<name>A0A5C2SN33_9APHY</name>
<dbReference type="EMBL" id="ML122253">
    <property type="protein sequence ID" value="RPD64684.1"/>
    <property type="molecule type" value="Genomic_DNA"/>
</dbReference>
<reference evidence="1" key="1">
    <citation type="journal article" date="2018" name="Genome Biol. Evol.">
        <title>Genomics and development of Lentinus tigrinus, a white-rot wood-decaying mushroom with dimorphic fruiting bodies.</title>
        <authorList>
            <person name="Wu B."/>
            <person name="Xu Z."/>
            <person name="Knudson A."/>
            <person name="Carlson A."/>
            <person name="Chen N."/>
            <person name="Kovaka S."/>
            <person name="LaButti K."/>
            <person name="Lipzen A."/>
            <person name="Pennachio C."/>
            <person name="Riley R."/>
            <person name="Schakwitz W."/>
            <person name="Umezawa K."/>
            <person name="Ohm R.A."/>
            <person name="Grigoriev I.V."/>
            <person name="Nagy L.G."/>
            <person name="Gibbons J."/>
            <person name="Hibbett D."/>
        </authorList>
    </citation>
    <scope>NUCLEOTIDE SEQUENCE [LARGE SCALE GENOMIC DNA]</scope>
    <source>
        <strain evidence="1">ALCF2SS1-6</strain>
    </source>
</reference>
<dbReference type="OrthoDB" id="2747602at2759"/>